<dbReference type="Proteomes" id="UP000293846">
    <property type="component" value="Unassembled WGS sequence"/>
</dbReference>
<evidence type="ECO:0000256" key="4">
    <source>
        <dbReference type="ARBA" id="ARBA00022989"/>
    </source>
</evidence>
<evidence type="ECO:0000256" key="8">
    <source>
        <dbReference type="SAM" id="Phobius"/>
    </source>
</evidence>
<keyword evidence="4 8" id="KW-1133">Transmembrane helix</keyword>
<comment type="subcellular location">
    <subcellularLocation>
        <location evidence="1">Cell membrane</location>
        <topology evidence="1">Single-pass membrane protein</topology>
    </subcellularLocation>
</comment>
<proteinExistence type="predicted"/>
<evidence type="ECO:0000313" key="11">
    <source>
        <dbReference type="Proteomes" id="UP000293846"/>
    </source>
</evidence>
<feature type="compositionally biased region" description="Polar residues" evidence="7">
    <location>
        <begin position="250"/>
        <end position="267"/>
    </location>
</feature>
<evidence type="ECO:0000256" key="2">
    <source>
        <dbReference type="ARBA" id="ARBA00022475"/>
    </source>
</evidence>
<feature type="compositionally biased region" description="Basic and acidic residues" evidence="7">
    <location>
        <begin position="309"/>
        <end position="327"/>
    </location>
</feature>
<feature type="domain" description="RsgI N-terminal anti-sigma" evidence="9">
    <location>
        <begin position="2"/>
        <end position="50"/>
    </location>
</feature>
<organism evidence="10 11">
    <name type="scientific">Cytobacillus praedii</name>
    <dbReference type="NCBI Taxonomy" id="1742358"/>
    <lineage>
        <taxon>Bacteria</taxon>
        <taxon>Bacillati</taxon>
        <taxon>Bacillota</taxon>
        <taxon>Bacilli</taxon>
        <taxon>Bacillales</taxon>
        <taxon>Bacillaceae</taxon>
        <taxon>Cytobacillus</taxon>
    </lineage>
</organism>
<keyword evidence="11" id="KW-1185">Reference proteome</keyword>
<dbReference type="InterPro" id="IPR024449">
    <property type="entry name" value="Anti-sigma_RsgI_N"/>
</dbReference>
<name>A0A4R1AY32_9BACI</name>
<dbReference type="EMBL" id="SJTH01000030">
    <property type="protein sequence ID" value="TCJ02573.1"/>
    <property type="molecule type" value="Genomic_DNA"/>
</dbReference>
<feature type="compositionally biased region" description="Basic and acidic residues" evidence="7">
    <location>
        <begin position="334"/>
        <end position="344"/>
    </location>
</feature>
<dbReference type="Pfam" id="PF12791">
    <property type="entry name" value="RsgI_N"/>
    <property type="match status" value="1"/>
</dbReference>
<evidence type="ECO:0000256" key="7">
    <source>
        <dbReference type="SAM" id="MobiDB-lite"/>
    </source>
</evidence>
<dbReference type="STRING" id="1742358.GCA_001439605_00599"/>
<dbReference type="GO" id="GO:0005886">
    <property type="term" value="C:plasma membrane"/>
    <property type="evidence" value="ECO:0007669"/>
    <property type="project" value="UniProtKB-SubCell"/>
</dbReference>
<keyword evidence="2" id="KW-1003">Cell membrane</keyword>
<dbReference type="RefSeq" id="WP_131237801.1">
    <property type="nucleotide sequence ID" value="NZ_SJTH01000030.1"/>
</dbReference>
<evidence type="ECO:0000256" key="1">
    <source>
        <dbReference type="ARBA" id="ARBA00004162"/>
    </source>
</evidence>
<keyword evidence="3 8" id="KW-0812">Transmembrane</keyword>
<gene>
    <name evidence="10" type="ORF">E0Y62_18575</name>
</gene>
<keyword evidence="5 8" id="KW-0472">Membrane</keyword>
<feature type="coiled-coil region" evidence="6">
    <location>
        <begin position="166"/>
        <end position="193"/>
    </location>
</feature>
<protein>
    <submittedName>
        <fullName evidence="10">Anti-sigma factor domain-containing protein</fullName>
    </submittedName>
</protein>
<dbReference type="AlphaFoldDB" id="A0A4R1AY32"/>
<comment type="caution">
    <text evidence="10">The sequence shown here is derived from an EMBL/GenBank/DDBJ whole genome shotgun (WGS) entry which is preliminary data.</text>
</comment>
<dbReference type="Pfam" id="PF23750">
    <property type="entry name" value="RsgI_M"/>
    <property type="match status" value="1"/>
</dbReference>
<evidence type="ECO:0000256" key="5">
    <source>
        <dbReference type="ARBA" id="ARBA00023136"/>
    </source>
</evidence>
<feature type="compositionally biased region" description="Basic and acidic residues" evidence="7">
    <location>
        <begin position="231"/>
        <end position="249"/>
    </location>
</feature>
<dbReference type="PROSITE" id="PS51849">
    <property type="entry name" value="RSGI_N"/>
    <property type="match status" value="1"/>
</dbReference>
<accession>A0A4R1AY32</accession>
<feature type="region of interest" description="Disordered" evidence="7">
    <location>
        <begin position="224"/>
        <end position="367"/>
    </location>
</feature>
<sequence>MKTGIIMEMNERFLTLLTPEGEFLRAHNHHNHYQLGQEIEFFPIVIDETKKSILPPVFQSFKGKAIFSVALIIMLTFASLIPLKGSNEVYAYMSIDVNPSIELGVNDKFQVIEFVSYNNAGKKIIEQIHDWKNENIHVLTNEILQKMKEQGYIKPNREIVIATVYKENRLEKNKRWEAEMNEIKNTINRENLELKVVEGSNEDRAQALEEGLTTGQYKIQQYNTKPAATQHSEEKTFKNNSKKLDKPNENKNLTQTQSTKQPEQQVEQEAGHQTKVQMPDKYHENDKSEGNRNRKTTEFNNRKQTPPGQEKKMEKIQNKPNEEKDKFNPPGQAKKSEKKPDQMDGKNNLKQQSNNKDNQHKKTHKDD</sequence>
<dbReference type="OrthoDB" id="9800626at2"/>
<feature type="compositionally biased region" description="Basic and acidic residues" evidence="7">
    <location>
        <begin position="278"/>
        <end position="301"/>
    </location>
</feature>
<keyword evidence="6" id="KW-0175">Coiled coil</keyword>
<evidence type="ECO:0000256" key="6">
    <source>
        <dbReference type="SAM" id="Coils"/>
    </source>
</evidence>
<evidence type="ECO:0000259" key="9">
    <source>
        <dbReference type="PROSITE" id="PS51849"/>
    </source>
</evidence>
<feature type="compositionally biased region" description="Basic and acidic residues" evidence="7">
    <location>
        <begin position="357"/>
        <end position="367"/>
    </location>
</feature>
<dbReference type="InterPro" id="IPR055431">
    <property type="entry name" value="RsgI_M"/>
</dbReference>
<feature type="transmembrane region" description="Helical" evidence="8">
    <location>
        <begin position="65"/>
        <end position="83"/>
    </location>
</feature>
<evidence type="ECO:0000256" key="3">
    <source>
        <dbReference type="ARBA" id="ARBA00022692"/>
    </source>
</evidence>
<evidence type="ECO:0000313" key="10">
    <source>
        <dbReference type="EMBL" id="TCJ02573.1"/>
    </source>
</evidence>
<reference evidence="10 11" key="1">
    <citation type="submission" date="2019-03" db="EMBL/GenBank/DDBJ databases">
        <authorList>
            <person name="Jensen L."/>
            <person name="Storgaard J."/>
            <person name="Sulaj E."/>
            <person name="Schramm A."/>
            <person name="Marshall I.P.G."/>
        </authorList>
    </citation>
    <scope>NUCLEOTIDE SEQUENCE [LARGE SCALE GENOMIC DNA]</scope>
    <source>
        <strain evidence="10 11">2017H2G3</strain>
    </source>
</reference>